<keyword evidence="3 6" id="KW-0812">Transmembrane</keyword>
<feature type="transmembrane region" description="Helical" evidence="6">
    <location>
        <begin position="46"/>
        <end position="64"/>
    </location>
</feature>
<evidence type="ECO:0000313" key="8">
    <source>
        <dbReference type="Proteomes" id="UP001072034"/>
    </source>
</evidence>
<dbReference type="EMBL" id="JAPTMY010000010">
    <property type="protein sequence ID" value="MCZ0857639.1"/>
    <property type="molecule type" value="Genomic_DNA"/>
</dbReference>
<feature type="transmembrane region" description="Helical" evidence="6">
    <location>
        <begin position="76"/>
        <end position="101"/>
    </location>
</feature>
<comment type="caution">
    <text evidence="7">The sequence shown here is derived from an EMBL/GenBank/DDBJ whole genome shotgun (WGS) entry which is preliminary data.</text>
</comment>
<evidence type="ECO:0000256" key="6">
    <source>
        <dbReference type="RuleBase" id="RU363058"/>
    </source>
</evidence>
<name>A0ABT4I7C7_9ACTO</name>
<feature type="transmembrane region" description="Helical" evidence="6">
    <location>
        <begin position="107"/>
        <end position="125"/>
    </location>
</feature>
<feature type="transmembrane region" description="Helical" evidence="6">
    <location>
        <begin position="333"/>
        <end position="351"/>
    </location>
</feature>
<dbReference type="InterPro" id="IPR001204">
    <property type="entry name" value="Phos_transporter"/>
</dbReference>
<evidence type="ECO:0000256" key="4">
    <source>
        <dbReference type="ARBA" id="ARBA00022989"/>
    </source>
</evidence>
<feature type="transmembrane region" description="Helical" evidence="6">
    <location>
        <begin position="137"/>
        <end position="160"/>
    </location>
</feature>
<proteinExistence type="inferred from homology"/>
<gene>
    <name evidence="7" type="ORF">OHJ16_06235</name>
</gene>
<dbReference type="Pfam" id="PF01384">
    <property type="entry name" value="PHO4"/>
    <property type="match status" value="1"/>
</dbReference>
<reference evidence="7" key="1">
    <citation type="submission" date="2022-10" db="EMBL/GenBank/DDBJ databases">
        <title>Genome sequence of Actinomyces israelii ATCC 10048.</title>
        <authorList>
            <person name="Watt R.M."/>
            <person name="Tong W.M."/>
        </authorList>
    </citation>
    <scope>NUCLEOTIDE SEQUENCE</scope>
    <source>
        <strain evidence="7">ATCC 10048</strain>
    </source>
</reference>
<comment type="subcellular location">
    <subcellularLocation>
        <location evidence="1 6">Membrane</location>
        <topology evidence="1 6">Multi-pass membrane protein</topology>
    </subcellularLocation>
</comment>
<feature type="transmembrane region" description="Helical" evidence="6">
    <location>
        <begin position="219"/>
        <end position="238"/>
    </location>
</feature>
<evidence type="ECO:0000313" key="7">
    <source>
        <dbReference type="EMBL" id="MCZ0857639.1"/>
    </source>
</evidence>
<accession>A0ABT4I7C7</accession>
<protein>
    <recommendedName>
        <fullName evidence="6">Phosphate transporter</fullName>
    </recommendedName>
</protein>
<keyword evidence="4 6" id="KW-1133">Transmembrane helix</keyword>
<comment type="similarity">
    <text evidence="6">Belongs to the inorganic phosphate transporter (PiT) (TC 2.A.20) family.</text>
</comment>
<keyword evidence="5 6" id="KW-0472">Membrane</keyword>
<dbReference type="PANTHER" id="PTHR11101:SF54">
    <property type="entry name" value="LOW-AFFINITY INORGANIC PHOSPHATE TRANSPORTER-RELATED"/>
    <property type="match status" value="1"/>
</dbReference>
<evidence type="ECO:0000256" key="1">
    <source>
        <dbReference type="ARBA" id="ARBA00004141"/>
    </source>
</evidence>
<evidence type="ECO:0000256" key="2">
    <source>
        <dbReference type="ARBA" id="ARBA00022448"/>
    </source>
</evidence>
<keyword evidence="8" id="KW-1185">Reference proteome</keyword>
<evidence type="ECO:0000256" key="3">
    <source>
        <dbReference type="ARBA" id="ARBA00022692"/>
    </source>
</evidence>
<evidence type="ECO:0000256" key="5">
    <source>
        <dbReference type="ARBA" id="ARBA00023136"/>
    </source>
</evidence>
<feature type="transmembrane region" description="Helical" evidence="6">
    <location>
        <begin position="307"/>
        <end position="327"/>
    </location>
</feature>
<dbReference type="Proteomes" id="UP001072034">
    <property type="component" value="Unassembled WGS sequence"/>
</dbReference>
<dbReference type="PANTHER" id="PTHR11101">
    <property type="entry name" value="PHOSPHATE TRANSPORTER"/>
    <property type="match status" value="1"/>
</dbReference>
<keyword evidence="6" id="KW-0592">Phosphate transport</keyword>
<sequence length="412" mass="42261">MTATLFIVVVVVATALVFDFTNGFHDSSNAMATSVATGAFTPRRAVLVAAVLNVIGAMISTEVAKTISHGMFNDALIEAAPAMVFAGLAGAILWNLATWLFGLPSSSSHALFGGLIGAVIMAAGIQGVHWGTVISKIILPAIIAPCVAGTASALATWIAYRIARPTDRFSQTIFRNGQRISASMVALAHGTSDGQKTMGVITLVLIAAGYQETGTGPQWWVVGAAGLAIGLGTYSGGWRIMRTMGKGLVHIDPPQGFASETASTVAILASSHLGFALSTTHICTGSILGTGVGRGAKVSWGTFGKMGIAWLVTLPCAAVVGAVTSLIAVRGGVPGTIAVIVLLLAGAWIIIRQAGHNRVDFSNVNDADSVVVAKQPDPELGRAPKTLNEVKKELVGAATVTTAAPQQRESVA</sequence>
<dbReference type="RefSeq" id="WP_043559491.1">
    <property type="nucleotide sequence ID" value="NZ_CAJPNG010000142.1"/>
</dbReference>
<organism evidence="7 8">
    <name type="scientific">Actinomyces israelii</name>
    <dbReference type="NCBI Taxonomy" id="1659"/>
    <lineage>
        <taxon>Bacteria</taxon>
        <taxon>Bacillati</taxon>
        <taxon>Actinomycetota</taxon>
        <taxon>Actinomycetes</taxon>
        <taxon>Actinomycetales</taxon>
        <taxon>Actinomycetaceae</taxon>
        <taxon>Actinomyces</taxon>
    </lineage>
</organism>
<keyword evidence="2 6" id="KW-0813">Transport</keyword>